<accession>A0A7W7RMU5</accession>
<dbReference type="EMBL" id="JACHJT010000001">
    <property type="protein sequence ID" value="MBB4934657.1"/>
    <property type="molecule type" value="Genomic_DNA"/>
</dbReference>
<evidence type="ECO:0000256" key="4">
    <source>
        <dbReference type="ARBA" id="ARBA00023136"/>
    </source>
</evidence>
<keyword evidence="2 5" id="KW-0812">Transmembrane</keyword>
<gene>
    <name evidence="6" type="ORF">F4561_005477</name>
</gene>
<dbReference type="InterPro" id="IPR032808">
    <property type="entry name" value="DoxX"/>
</dbReference>
<name>A0A7W7RMU5_9ACTN</name>
<sequence length="142" mass="14666">MNQNEAASGQPAAGRGWVSTIALWAAQILLAGYFIALAAIPKLTGSEGALEMFADIGFGQWFRYVTGVVELAGAIGLLIPRLAGLAALGLMCVMVGAALANLFLIPGAASSAVLNVLLGLAFAVIAWARRAEIRQLLAMLGR</sequence>
<evidence type="ECO:0000313" key="6">
    <source>
        <dbReference type="EMBL" id="MBB4934657.1"/>
    </source>
</evidence>
<feature type="transmembrane region" description="Helical" evidence="5">
    <location>
        <begin position="86"/>
        <end position="105"/>
    </location>
</feature>
<feature type="transmembrane region" description="Helical" evidence="5">
    <location>
        <begin position="111"/>
        <end position="128"/>
    </location>
</feature>
<evidence type="ECO:0000256" key="2">
    <source>
        <dbReference type="ARBA" id="ARBA00022692"/>
    </source>
</evidence>
<reference evidence="6 7" key="1">
    <citation type="submission" date="2020-08" db="EMBL/GenBank/DDBJ databases">
        <title>Sequencing the genomes of 1000 actinobacteria strains.</title>
        <authorList>
            <person name="Klenk H.-P."/>
        </authorList>
    </citation>
    <scope>NUCLEOTIDE SEQUENCE [LARGE SCALE GENOMIC DNA]</scope>
    <source>
        <strain evidence="6 7">DSM 102030</strain>
    </source>
</reference>
<feature type="transmembrane region" description="Helical" evidence="5">
    <location>
        <begin position="21"/>
        <end position="41"/>
    </location>
</feature>
<evidence type="ECO:0000256" key="3">
    <source>
        <dbReference type="ARBA" id="ARBA00022989"/>
    </source>
</evidence>
<proteinExistence type="predicted"/>
<dbReference type="GO" id="GO:0016020">
    <property type="term" value="C:membrane"/>
    <property type="evidence" value="ECO:0007669"/>
    <property type="project" value="UniProtKB-SubCell"/>
</dbReference>
<organism evidence="6 7">
    <name type="scientific">Lipingzhangella halophila</name>
    <dbReference type="NCBI Taxonomy" id="1783352"/>
    <lineage>
        <taxon>Bacteria</taxon>
        <taxon>Bacillati</taxon>
        <taxon>Actinomycetota</taxon>
        <taxon>Actinomycetes</taxon>
        <taxon>Streptosporangiales</taxon>
        <taxon>Nocardiopsidaceae</taxon>
        <taxon>Lipingzhangella</taxon>
    </lineage>
</organism>
<protein>
    <submittedName>
        <fullName evidence="6">Putative membrane protein YphA (DoxX/SURF4 family)</fullName>
    </submittedName>
</protein>
<dbReference type="Pfam" id="PF13564">
    <property type="entry name" value="DoxX_2"/>
    <property type="match status" value="1"/>
</dbReference>
<comment type="subcellular location">
    <subcellularLocation>
        <location evidence="1">Membrane</location>
        <topology evidence="1">Multi-pass membrane protein</topology>
    </subcellularLocation>
</comment>
<dbReference type="RefSeq" id="WP_184582885.1">
    <property type="nucleotide sequence ID" value="NZ_JACHJT010000001.1"/>
</dbReference>
<keyword evidence="3 5" id="KW-1133">Transmembrane helix</keyword>
<keyword evidence="4 5" id="KW-0472">Membrane</keyword>
<evidence type="ECO:0000256" key="5">
    <source>
        <dbReference type="SAM" id="Phobius"/>
    </source>
</evidence>
<dbReference type="AlphaFoldDB" id="A0A7W7RMU5"/>
<evidence type="ECO:0000256" key="1">
    <source>
        <dbReference type="ARBA" id="ARBA00004141"/>
    </source>
</evidence>
<comment type="caution">
    <text evidence="6">The sequence shown here is derived from an EMBL/GenBank/DDBJ whole genome shotgun (WGS) entry which is preliminary data.</text>
</comment>
<evidence type="ECO:0000313" key="7">
    <source>
        <dbReference type="Proteomes" id="UP000523007"/>
    </source>
</evidence>
<keyword evidence="7" id="KW-1185">Reference proteome</keyword>
<dbReference type="Proteomes" id="UP000523007">
    <property type="component" value="Unassembled WGS sequence"/>
</dbReference>
<feature type="transmembrane region" description="Helical" evidence="5">
    <location>
        <begin position="61"/>
        <end position="79"/>
    </location>
</feature>